<name>A0ABW4NGH9_9SPHN</name>
<feature type="transmembrane region" description="Helical" evidence="4">
    <location>
        <begin position="449"/>
        <end position="471"/>
    </location>
</feature>
<dbReference type="Gene3D" id="2.40.170.20">
    <property type="entry name" value="TonB-dependent receptor, beta-barrel domain"/>
    <property type="match status" value="1"/>
</dbReference>
<keyword evidence="2 4" id="KW-0472">Membrane</keyword>
<dbReference type="Pfam" id="PF03929">
    <property type="entry name" value="PepSY_TM"/>
    <property type="match status" value="1"/>
</dbReference>
<evidence type="ECO:0000259" key="5">
    <source>
        <dbReference type="Pfam" id="PF00593"/>
    </source>
</evidence>
<evidence type="ECO:0000256" key="2">
    <source>
        <dbReference type="ARBA" id="ARBA00023136"/>
    </source>
</evidence>
<feature type="transmembrane region" description="Helical" evidence="4">
    <location>
        <begin position="263"/>
        <end position="287"/>
    </location>
</feature>
<evidence type="ECO:0000256" key="3">
    <source>
        <dbReference type="ARBA" id="ARBA00023237"/>
    </source>
</evidence>
<dbReference type="InterPro" id="IPR000531">
    <property type="entry name" value="Beta-barrel_TonB"/>
</dbReference>
<keyword evidence="3" id="KW-0998">Cell outer membrane</keyword>
<feature type="domain" description="TonB-dependent receptor-like beta-barrel" evidence="5">
    <location>
        <begin position="20"/>
        <end position="207"/>
    </location>
</feature>
<dbReference type="InterPro" id="IPR005625">
    <property type="entry name" value="PepSY-ass_TM"/>
</dbReference>
<dbReference type="SUPFAM" id="SSF56935">
    <property type="entry name" value="Porins"/>
    <property type="match status" value="1"/>
</dbReference>
<evidence type="ECO:0000256" key="4">
    <source>
        <dbReference type="SAM" id="Phobius"/>
    </source>
</evidence>
<protein>
    <submittedName>
        <fullName evidence="6">TonB-dependent receptor domain-containing protein</fullName>
    </submittedName>
</protein>
<dbReference type="InterPro" id="IPR036942">
    <property type="entry name" value="Beta-barrel_TonB_sf"/>
</dbReference>
<comment type="subcellular location">
    <subcellularLocation>
        <location evidence="1">Cell outer membrane</location>
    </subcellularLocation>
</comment>
<gene>
    <name evidence="6" type="ORF">ACFSC3_16705</name>
</gene>
<feature type="transmembrane region" description="Helical" evidence="4">
    <location>
        <begin position="399"/>
        <end position="423"/>
    </location>
</feature>
<proteinExistence type="predicted"/>
<keyword evidence="4" id="KW-1133">Transmembrane helix</keyword>
<dbReference type="Proteomes" id="UP001597283">
    <property type="component" value="Unassembled WGS sequence"/>
</dbReference>
<keyword evidence="7" id="KW-1185">Reference proteome</keyword>
<dbReference type="RefSeq" id="WP_331711489.1">
    <property type="nucleotide sequence ID" value="NZ_JBHUFC010000015.1"/>
</dbReference>
<evidence type="ECO:0000313" key="7">
    <source>
        <dbReference type="Proteomes" id="UP001597283"/>
    </source>
</evidence>
<dbReference type="PANTHER" id="PTHR34219">
    <property type="entry name" value="IRON-REGULATED INNER MEMBRANE PROTEIN-RELATED"/>
    <property type="match status" value="1"/>
</dbReference>
<accession>A0ABW4NGH9</accession>
<sequence>MPPQLRRFPPARKRRLEVAPDVRVGVLASRGYNPGGTTISFDTGAQDVFGAERLWNYELFLRGRTPDGRLSFNANAFFADYEDAQRPTTTLGPSGLLQTVFDDAEDARAYGLELELAFRPSPRLSLRGGLGLLETDLRRFSVSAAGVEGNDFQRSPGLTGFLTASWTPVDRFTLDAQGRYGGGYYGDDANTRAFRSGDLATVDAGELSARPRPAFRLRPQPLRRVPGHAGLLSRFRHGERAATLRRWRRGALLMPARRLLARLHAWIGAVAAPVLLLVCLSGAALAFDAELFRAQHPFVRSVDGAAARVAAPRVDAWLAAAKRGYGRSFQPLGLFLPDSRVEVDTAMFYGLRSGAGGLEDTVILVVDPATGAYRGDFLLDSAWGHQLIHFHHQLFAGEVGAAIVALLGLLLAAFAATGLYLWWPRRGSAWRKARPPHLSGRPLGRWYRIHGWIGFWSALPILFFGLTGTAASHSGWFGGLLAGLPYDVPAALAPAFASTCAGRVTTDEAVAAASAALPGQRLATVGLPDGTDPYRLTFKTASPFDHVEGDTLAFVHATCPGVVRPIDARQHGPRAAIGQAMLSLHAGRSLGRAGDPLVVFAGLAAAVLAGSGLYIWVARHLTCRRTRHSGRTMAFE</sequence>
<evidence type="ECO:0000256" key="1">
    <source>
        <dbReference type="ARBA" id="ARBA00004442"/>
    </source>
</evidence>
<dbReference type="EMBL" id="JBHUFC010000015">
    <property type="protein sequence ID" value="MFD1789199.1"/>
    <property type="molecule type" value="Genomic_DNA"/>
</dbReference>
<keyword evidence="4" id="KW-0812">Transmembrane</keyword>
<feature type="transmembrane region" description="Helical" evidence="4">
    <location>
        <begin position="597"/>
        <end position="617"/>
    </location>
</feature>
<reference evidence="7" key="1">
    <citation type="journal article" date="2019" name="Int. J. Syst. Evol. Microbiol.">
        <title>The Global Catalogue of Microorganisms (GCM) 10K type strain sequencing project: providing services to taxonomists for standard genome sequencing and annotation.</title>
        <authorList>
            <consortium name="The Broad Institute Genomics Platform"/>
            <consortium name="The Broad Institute Genome Sequencing Center for Infectious Disease"/>
            <person name="Wu L."/>
            <person name="Ma J."/>
        </authorList>
    </citation>
    <scope>NUCLEOTIDE SEQUENCE [LARGE SCALE GENOMIC DNA]</scope>
    <source>
        <strain evidence="7">Q85</strain>
    </source>
</reference>
<comment type="caution">
    <text evidence="6">The sequence shown here is derived from an EMBL/GenBank/DDBJ whole genome shotgun (WGS) entry which is preliminary data.</text>
</comment>
<dbReference type="Pfam" id="PF00593">
    <property type="entry name" value="TonB_dep_Rec_b-barrel"/>
    <property type="match status" value="1"/>
</dbReference>
<evidence type="ECO:0000313" key="6">
    <source>
        <dbReference type="EMBL" id="MFD1789199.1"/>
    </source>
</evidence>
<organism evidence="6 7">
    <name type="scientific">Sphingomonas floccifaciens</name>
    <dbReference type="NCBI Taxonomy" id="1844115"/>
    <lineage>
        <taxon>Bacteria</taxon>
        <taxon>Pseudomonadati</taxon>
        <taxon>Pseudomonadota</taxon>
        <taxon>Alphaproteobacteria</taxon>
        <taxon>Sphingomonadales</taxon>
        <taxon>Sphingomonadaceae</taxon>
        <taxon>Sphingomonas</taxon>
    </lineage>
</organism>
<keyword evidence="6" id="KW-0675">Receptor</keyword>